<dbReference type="Gene3D" id="3.90.1150.10">
    <property type="entry name" value="Aspartate Aminotransferase, domain 1"/>
    <property type="match status" value="1"/>
</dbReference>
<keyword evidence="4" id="KW-0663">Pyridoxal phosphate</keyword>
<dbReference type="PROSITE" id="PS52004">
    <property type="entry name" value="KS3_2"/>
    <property type="match status" value="1"/>
</dbReference>
<dbReference type="CDD" id="cd05930">
    <property type="entry name" value="A_NRPS"/>
    <property type="match status" value="1"/>
</dbReference>
<dbReference type="EMBL" id="PPSL01000008">
    <property type="protein sequence ID" value="PQJ09042.1"/>
    <property type="molecule type" value="Genomic_DNA"/>
</dbReference>
<evidence type="ECO:0000259" key="7">
    <source>
        <dbReference type="PROSITE" id="PS52004"/>
    </source>
</evidence>
<dbReference type="NCBIfam" id="TIGR01733">
    <property type="entry name" value="AA-adenyl-dom"/>
    <property type="match status" value="1"/>
</dbReference>
<keyword evidence="2" id="KW-0597">Phosphoprotein</keyword>
<name>A0A2S7SQ62_9BACT</name>
<dbReference type="Gene3D" id="3.30.300.30">
    <property type="match status" value="1"/>
</dbReference>
<dbReference type="Gene3D" id="2.30.38.10">
    <property type="entry name" value="Luciferase, Domain 3"/>
    <property type="match status" value="1"/>
</dbReference>
<dbReference type="InterPro" id="IPR014030">
    <property type="entry name" value="Ketoacyl_synth_N"/>
</dbReference>
<dbReference type="Gene3D" id="3.30.70.3290">
    <property type="match status" value="1"/>
</dbReference>
<dbReference type="Pfam" id="PF02801">
    <property type="entry name" value="Ketoacyl-synt_C"/>
    <property type="match status" value="1"/>
</dbReference>
<evidence type="ECO:0000256" key="4">
    <source>
        <dbReference type="ARBA" id="ARBA00022898"/>
    </source>
</evidence>
<dbReference type="InterPro" id="IPR016035">
    <property type="entry name" value="Acyl_Trfase/lysoPLipase"/>
</dbReference>
<evidence type="ECO:0000313" key="8">
    <source>
        <dbReference type="EMBL" id="PQJ09042.1"/>
    </source>
</evidence>
<dbReference type="InterPro" id="IPR020841">
    <property type="entry name" value="PKS_Beta-ketoAc_synthase_dom"/>
</dbReference>
<feature type="domain" description="Carrier" evidence="6">
    <location>
        <begin position="514"/>
        <end position="589"/>
    </location>
</feature>
<dbReference type="InterPro" id="IPR015421">
    <property type="entry name" value="PyrdxlP-dep_Trfase_major"/>
</dbReference>
<dbReference type="Pfam" id="PF13193">
    <property type="entry name" value="AMP-binding_C"/>
    <property type="match status" value="1"/>
</dbReference>
<dbReference type="Gene3D" id="1.10.1200.10">
    <property type="entry name" value="ACP-like"/>
    <property type="match status" value="2"/>
</dbReference>
<dbReference type="GO" id="GO:0008483">
    <property type="term" value="F:transaminase activity"/>
    <property type="evidence" value="ECO:0007669"/>
    <property type="project" value="InterPro"/>
</dbReference>
<dbReference type="SUPFAM" id="SSF47336">
    <property type="entry name" value="ACP-like"/>
    <property type="match status" value="2"/>
</dbReference>
<proteinExistence type="predicted"/>
<dbReference type="SUPFAM" id="SSF56801">
    <property type="entry name" value="Acetyl-CoA synthetase-like"/>
    <property type="match status" value="1"/>
</dbReference>
<organism evidence="8 9">
    <name type="scientific">Flavipsychrobacter stenotrophus</name>
    <dbReference type="NCBI Taxonomy" id="2077091"/>
    <lineage>
        <taxon>Bacteria</taxon>
        <taxon>Pseudomonadati</taxon>
        <taxon>Bacteroidota</taxon>
        <taxon>Chitinophagia</taxon>
        <taxon>Chitinophagales</taxon>
        <taxon>Chitinophagaceae</taxon>
        <taxon>Flavipsychrobacter</taxon>
    </lineage>
</organism>
<keyword evidence="3" id="KW-0808">Transferase</keyword>
<dbReference type="GO" id="GO:0004312">
    <property type="term" value="F:fatty acid synthase activity"/>
    <property type="evidence" value="ECO:0007669"/>
    <property type="project" value="TreeGrafter"/>
</dbReference>
<evidence type="ECO:0000256" key="1">
    <source>
        <dbReference type="ARBA" id="ARBA00022450"/>
    </source>
</evidence>
<dbReference type="OrthoDB" id="9778690at2"/>
<dbReference type="CDD" id="cd00833">
    <property type="entry name" value="PKS"/>
    <property type="match status" value="1"/>
</dbReference>
<dbReference type="InterPro" id="IPR000873">
    <property type="entry name" value="AMP-dep_synth/lig_dom"/>
</dbReference>
<dbReference type="InterPro" id="IPR036736">
    <property type="entry name" value="ACP-like_sf"/>
</dbReference>
<evidence type="ECO:0000256" key="3">
    <source>
        <dbReference type="ARBA" id="ARBA00022679"/>
    </source>
</evidence>
<dbReference type="InterPro" id="IPR045851">
    <property type="entry name" value="AMP-bd_C_sf"/>
</dbReference>
<dbReference type="PANTHER" id="PTHR43775:SF51">
    <property type="entry name" value="INACTIVE PHENOLPHTHIOCEROL SYNTHESIS POLYKETIDE SYNTHASE TYPE I PKS1-RELATED"/>
    <property type="match status" value="1"/>
</dbReference>
<dbReference type="SUPFAM" id="SSF55048">
    <property type="entry name" value="Probable ACP-binding domain of malonyl-CoA ACP transacylase"/>
    <property type="match status" value="1"/>
</dbReference>
<protein>
    <submittedName>
        <fullName evidence="8">Type I polyketide synthase</fullName>
    </submittedName>
</protein>
<dbReference type="Gene3D" id="3.40.366.10">
    <property type="entry name" value="Malonyl-Coenzyme A Acyl Carrier Protein, domain 2"/>
    <property type="match status" value="1"/>
</dbReference>
<comment type="caution">
    <text evidence="8">The sequence shown here is derived from an EMBL/GenBank/DDBJ whole genome shotgun (WGS) entry which is preliminary data.</text>
</comment>
<evidence type="ECO:0000259" key="6">
    <source>
        <dbReference type="PROSITE" id="PS50075"/>
    </source>
</evidence>
<dbReference type="Proteomes" id="UP000239872">
    <property type="component" value="Unassembled WGS sequence"/>
</dbReference>
<feature type="region of interest" description="Disordered" evidence="5">
    <location>
        <begin position="2148"/>
        <end position="2169"/>
    </location>
</feature>
<dbReference type="Gene3D" id="3.30.70.250">
    <property type="entry name" value="Malonyl-CoA ACP transacylase, ACP-binding"/>
    <property type="match status" value="1"/>
</dbReference>
<feature type="domain" description="Carrier" evidence="6">
    <location>
        <begin position="1512"/>
        <end position="1587"/>
    </location>
</feature>
<dbReference type="PRINTS" id="PR00154">
    <property type="entry name" value="AMPBINDING"/>
</dbReference>
<dbReference type="InterPro" id="IPR032821">
    <property type="entry name" value="PKS_assoc"/>
</dbReference>
<dbReference type="InterPro" id="IPR020845">
    <property type="entry name" value="AMP-binding_CS"/>
</dbReference>
<dbReference type="SUPFAM" id="SSF53901">
    <property type="entry name" value="Thiolase-like"/>
    <property type="match status" value="1"/>
</dbReference>
<dbReference type="InterPro" id="IPR010071">
    <property type="entry name" value="AA_adenyl_dom"/>
</dbReference>
<dbReference type="InterPro" id="IPR005814">
    <property type="entry name" value="Aminotrans_3"/>
</dbReference>
<reference evidence="8 9" key="1">
    <citation type="submission" date="2018-01" db="EMBL/GenBank/DDBJ databases">
        <title>A novel member of the phylum Bacteroidetes isolated from glacier ice.</title>
        <authorList>
            <person name="Liu Q."/>
            <person name="Xin Y.-H."/>
        </authorList>
    </citation>
    <scope>NUCLEOTIDE SEQUENCE [LARGE SCALE GENOMIC DNA]</scope>
    <source>
        <strain evidence="8 9">RB1R16</strain>
    </source>
</reference>
<dbReference type="GO" id="GO:0006633">
    <property type="term" value="P:fatty acid biosynthetic process"/>
    <property type="evidence" value="ECO:0007669"/>
    <property type="project" value="InterPro"/>
</dbReference>
<evidence type="ECO:0000256" key="5">
    <source>
        <dbReference type="SAM" id="MobiDB-lite"/>
    </source>
</evidence>
<dbReference type="SUPFAM" id="SSF52151">
    <property type="entry name" value="FabD/lysophospholipase-like"/>
    <property type="match status" value="1"/>
</dbReference>
<accession>A0A2S7SQ62</accession>
<dbReference type="FunFam" id="3.30.300.30:FF:000010">
    <property type="entry name" value="Enterobactin synthetase component F"/>
    <property type="match status" value="1"/>
</dbReference>
<dbReference type="Pfam" id="PF00698">
    <property type="entry name" value="Acyl_transf_1"/>
    <property type="match status" value="1"/>
</dbReference>
<dbReference type="InterPro" id="IPR050091">
    <property type="entry name" value="PKS_NRPS_Biosynth_Enz"/>
</dbReference>
<dbReference type="PROSITE" id="PS00455">
    <property type="entry name" value="AMP_BINDING"/>
    <property type="match status" value="1"/>
</dbReference>
<dbReference type="PROSITE" id="PS50075">
    <property type="entry name" value="CARRIER"/>
    <property type="match status" value="2"/>
</dbReference>
<dbReference type="PROSITE" id="PS00606">
    <property type="entry name" value="KS3_1"/>
    <property type="match status" value="1"/>
</dbReference>
<keyword evidence="9" id="KW-1185">Reference proteome</keyword>
<dbReference type="InterPro" id="IPR025110">
    <property type="entry name" value="AMP-bd_C"/>
</dbReference>
<dbReference type="Pfam" id="PF00202">
    <property type="entry name" value="Aminotran_3"/>
    <property type="match status" value="1"/>
</dbReference>
<dbReference type="GO" id="GO:0004315">
    <property type="term" value="F:3-oxoacyl-[acyl-carrier-protein] synthase activity"/>
    <property type="evidence" value="ECO:0007669"/>
    <property type="project" value="InterPro"/>
</dbReference>
<dbReference type="InterPro" id="IPR020459">
    <property type="entry name" value="AMP-binding"/>
</dbReference>
<dbReference type="InterPro" id="IPR018201">
    <property type="entry name" value="Ketoacyl_synth_AS"/>
</dbReference>
<dbReference type="GO" id="GO:0044550">
    <property type="term" value="P:secondary metabolite biosynthetic process"/>
    <property type="evidence" value="ECO:0007669"/>
    <property type="project" value="UniProtKB-ARBA"/>
</dbReference>
<dbReference type="Pfam" id="PF00501">
    <property type="entry name" value="AMP-binding"/>
    <property type="match status" value="1"/>
</dbReference>
<dbReference type="SUPFAM" id="SSF53383">
    <property type="entry name" value="PLP-dependent transferases"/>
    <property type="match status" value="1"/>
</dbReference>
<evidence type="ECO:0000313" key="9">
    <source>
        <dbReference type="Proteomes" id="UP000239872"/>
    </source>
</evidence>
<gene>
    <name evidence="8" type="ORF">CJD36_020915</name>
</gene>
<keyword evidence="1" id="KW-0596">Phosphopantetheine</keyword>
<dbReference type="SMART" id="SM00825">
    <property type="entry name" value="PKS_KS"/>
    <property type="match status" value="1"/>
</dbReference>
<dbReference type="InterPro" id="IPR015422">
    <property type="entry name" value="PyrdxlP-dep_Trfase_small"/>
</dbReference>
<dbReference type="SMART" id="SM00827">
    <property type="entry name" value="PKS_AT"/>
    <property type="match status" value="1"/>
</dbReference>
<dbReference type="RefSeq" id="WP_105041164.1">
    <property type="nucleotide sequence ID" value="NZ_PPSL01000008.1"/>
</dbReference>
<dbReference type="InterPro" id="IPR014031">
    <property type="entry name" value="Ketoacyl_synth_C"/>
</dbReference>
<dbReference type="Gene3D" id="3.40.50.980">
    <property type="match status" value="2"/>
</dbReference>
<sequence>MINANTLVEIFSQQASLNPGRLALKMGEEELTYGELDEISNSLANYFRSRGVIPGTLVPICLQRPFDIVIGIWGILKAGAAYVPIDPEFPVDRISFMIEDTGAKLVVSDSYSTRFLEAAAGIDIVFADNHWAIIADESAKNPEVAITKDDLAYIIYTSGSTGKPKGVLIEHKSAVDYLYGLFSKLPYNTCTSFALGVSFAADSVITHLFGSVLAGGELHVFLKEDYNNVEYVHAYFKEYGIDCLKAVPSHWKSLSLNGAELLPRKVLMFGGEALYTAMVQDILPQSARGCIMLNHYGPTETTVGQLIQIIDEKREYGHTIPIGKTFTDAKVYILDEQGTEVEKGAIGELFISGTCVARGYLNRPELTEQRFVPNKFSNDSAARMYRTGDLVCMLPDGDIEFLGRIDDQVKIRGYRIELGEIENVLQKAPGVKQCVVLATEGASGEKRLVGYVVCPGGYDKEAILNYVGEQLPVFMVPQLLVHMEEFPFFPNGKVDKKALPNPDASSLLTNAYYAPVSKTEKILSDIWKEVLGVERAGADDNFFELGGSSLLAQKSVALLKTRHNLLLPIVKLYQFPKIKDLAVFLDGKTVARKTKTVSKKSTADVAVIGMSGRFPGADSIEELWEVLKHGKETTTFFKDSELHPSIPSSLRDNPNYVKAKGIVRDAKGFDAGFFGIPPKQAELMDPQQRIFLEIAWEALERAGYAPGQYEGAVGVFAGVRFNSYYAHNVQPNVELVGNIGDFQVTTLNDKDYVASRTAYSLNLKGPAVNVQSACSTSLVAIAQAAESIRNGQCEMALAGGANITTPINSGHLYNEGAILSVDGHCQPFDAAATGTVFSDGAGVVVLKNMNDALRDGDTIYAVIKGIGMSNDGGGKGSFTAPSAEGQAAAIMMAMENAGVSASEIGYIEAHGTATPLGDPIEIEGLNIAFGAQTQKQYCAIGSAKSNFGHLTTAAGVAGFIKACLSLHHKQLLPSINYHNPNPHIDFEESPFFVNTSLTDWETDKTRIAGVSSFGVGGTNAHLILAEATTTVAPSGASRGAQLLCWSARSENSLDGYGDKLAAYISDSAAEGLADIAYTLHTSRENFDHRRFVVATDSADFLEQYNNKSQFSANTKQIKDKAKNLVFMFPGQGDQYVNMCKSLYESEEVFRQAMDECAELLRKELKENILDVIYPAVVNDEATEKINNTAYSQPALFTIGYALAKLWMSWGICPTAFVGHSIGEFVAAYFSGVFSLNDALRLIARRGKMMGDLPRGSMLSVRLAEEGIQPYLSEEIALAAANSPQLTVVAGSFDAISELSETLNGNGVLNRILSTSHAFHSHMMEPVVEPFAEFVKTIPLNAPFIPIMSSVTGAWMKPEDATDPGYWARHLRSTVQFGKAIQGLLDESYSLFLELGPGKSVTTLARQQAAGKSISVISSIEKDEATQSSQISVVKALGQLWLNGAEADWSSYYQKEQRRKVLIPTYAFNKQDCWVEAPVQQAIVYAQPVYQHATVTPNNSLTSNELVPMARKPQLIEKVKNILEDASGIEMAGATPEMTFIELGLDSLLLTQVALMVKKQFNLPVTFRQLNEDLGTIDLLTDYLDAKLPAEVLQTPVAVAPAQSQQAFAMPVVSGAPMPVNATALDLISQQIQLLAMQVSLMQGGQMPAVQSNAAPITAVPQAGKPQLTVLPELSAEEAAEIKKPFGAVARIEKHSADLNDAQKKYLDAFTAKYNEKTKGSKAYTQQHRAKMADPRVVSGFRPATKELVYSIVIKKSKGSRLWDIDGNEYLDALNGFGSNMLGYQHDVLKDALIAQVEKGYEIGPQHELAGEVCDLVCEFTGFDRAALCNTGSEAVLGAMRIARTVTGRSIIAAFAGSYHGITDEVIARGSKKLKTYPAAPGIMPEAVQNMLILDYGTDETLRIIEERGHEIAAVLVEPVQSRRCDFQPIEFLKKLRTITKASKTVLVFDEVISGFRFHPGGVQAMFGIKADLGTYGKVVGGGLSIGVIAGERQFMDCLDGGMWQFGDDSIPEIGVTYFAGTFVRHPLVLATAKASLLYFKKMGPQLQEGLNAKGLYMATSLNGICRRLKVPVFVVQFGSLWRMRFLEEYPYMELFFTLMRYKGIHIQEGFPCFMTEAHTEADMKHMITCFEDSMKELKEAGLIPDYHHEGGDENKDLNTPPVPGARLGKDKEGNAAWFVKDDNNPGKYLQVATTH</sequence>
<dbReference type="InterPro" id="IPR015424">
    <property type="entry name" value="PyrdxlP-dep_Trfase"/>
</dbReference>
<feature type="domain" description="Ketosynthase family 3 (KS3)" evidence="7">
    <location>
        <begin position="602"/>
        <end position="1026"/>
    </location>
</feature>
<dbReference type="InterPro" id="IPR016036">
    <property type="entry name" value="Malonyl_transacylase_ACP-bd"/>
</dbReference>
<dbReference type="Pfam" id="PF16197">
    <property type="entry name" value="KAsynt_C_assoc"/>
    <property type="match status" value="1"/>
</dbReference>
<dbReference type="PANTHER" id="PTHR43775">
    <property type="entry name" value="FATTY ACID SYNTHASE"/>
    <property type="match status" value="1"/>
</dbReference>
<dbReference type="Pfam" id="PF00109">
    <property type="entry name" value="ketoacyl-synt"/>
    <property type="match status" value="1"/>
</dbReference>
<dbReference type="InterPro" id="IPR001227">
    <property type="entry name" value="Ac_transferase_dom_sf"/>
</dbReference>
<dbReference type="Gene3D" id="3.40.47.10">
    <property type="match status" value="1"/>
</dbReference>
<dbReference type="Gene3D" id="3.40.640.10">
    <property type="entry name" value="Type I PLP-dependent aspartate aminotransferase-like (Major domain)"/>
    <property type="match status" value="1"/>
</dbReference>
<dbReference type="InterPro" id="IPR016039">
    <property type="entry name" value="Thiolase-like"/>
</dbReference>
<evidence type="ECO:0000256" key="2">
    <source>
        <dbReference type="ARBA" id="ARBA00022553"/>
    </source>
</evidence>
<dbReference type="FunFam" id="3.40.50.980:FF:000001">
    <property type="entry name" value="Non-ribosomal peptide synthetase"/>
    <property type="match status" value="1"/>
</dbReference>
<dbReference type="InterPro" id="IPR009081">
    <property type="entry name" value="PP-bd_ACP"/>
</dbReference>
<dbReference type="Pfam" id="PF00550">
    <property type="entry name" value="PP-binding"/>
    <property type="match status" value="2"/>
</dbReference>
<dbReference type="InterPro" id="IPR014043">
    <property type="entry name" value="Acyl_transferase_dom"/>
</dbReference>
<dbReference type="GO" id="GO:0030170">
    <property type="term" value="F:pyridoxal phosphate binding"/>
    <property type="evidence" value="ECO:0007669"/>
    <property type="project" value="InterPro"/>
</dbReference>